<feature type="compositionally biased region" description="Basic and acidic residues" evidence="1">
    <location>
        <begin position="20"/>
        <end position="39"/>
    </location>
</feature>
<organism evidence="2 3">
    <name type="scientific">Nocardia nova SH22a</name>
    <dbReference type="NCBI Taxonomy" id="1415166"/>
    <lineage>
        <taxon>Bacteria</taxon>
        <taxon>Bacillati</taxon>
        <taxon>Actinomycetota</taxon>
        <taxon>Actinomycetes</taxon>
        <taxon>Mycobacteriales</taxon>
        <taxon>Nocardiaceae</taxon>
        <taxon>Nocardia</taxon>
    </lineage>
</organism>
<dbReference type="AlphaFoldDB" id="W5TPW1"/>
<keyword evidence="3" id="KW-1185">Reference proteome</keyword>
<evidence type="ECO:0000313" key="2">
    <source>
        <dbReference type="EMBL" id="AHH20968.1"/>
    </source>
</evidence>
<reference evidence="2 3" key="1">
    <citation type="journal article" date="2014" name="Appl. Environ. Microbiol.">
        <title>Insights into the Microbial Degradation of Rubber and Gutta-Percha by Analysis of the Complete Genome of Nocardia nova SH22a.</title>
        <authorList>
            <person name="Luo Q."/>
            <person name="Hiessl S."/>
            <person name="Poehlein A."/>
            <person name="Daniel R."/>
            <person name="Steinbuchel A."/>
        </authorList>
    </citation>
    <scope>NUCLEOTIDE SEQUENCE [LARGE SCALE GENOMIC DNA]</scope>
    <source>
        <strain evidence="2">SH22a</strain>
    </source>
</reference>
<evidence type="ECO:0000256" key="1">
    <source>
        <dbReference type="SAM" id="MobiDB-lite"/>
    </source>
</evidence>
<dbReference type="PATRIC" id="fig|1415166.3.peg.6373"/>
<dbReference type="Proteomes" id="UP000019150">
    <property type="component" value="Chromosome"/>
</dbReference>
<accession>W5TPW1</accession>
<dbReference type="STRING" id="1415166.NONO_c61970"/>
<protein>
    <submittedName>
        <fullName evidence="2">Uncharacterized protein</fullName>
    </submittedName>
</protein>
<gene>
    <name evidence="2" type="ORF">NONO_c61970</name>
</gene>
<sequence>MSSEIETALDKLIEHAREELHVRRRRDQEKTNHSDHGHDMAQLLTNAAQVDHYAREILAMHSKELPNLRT</sequence>
<name>W5TPW1_9NOCA</name>
<dbReference type="KEGG" id="nno:NONO_c61970"/>
<dbReference type="OrthoDB" id="5197135at2"/>
<dbReference type="RefSeq" id="WP_025352306.1">
    <property type="nucleotide sequence ID" value="NZ_CP006850.1"/>
</dbReference>
<dbReference type="HOGENOM" id="CLU_2753845_0_0_11"/>
<evidence type="ECO:0000313" key="3">
    <source>
        <dbReference type="Proteomes" id="UP000019150"/>
    </source>
</evidence>
<dbReference type="EMBL" id="CP006850">
    <property type="protein sequence ID" value="AHH20968.1"/>
    <property type="molecule type" value="Genomic_DNA"/>
</dbReference>
<feature type="region of interest" description="Disordered" evidence="1">
    <location>
        <begin position="20"/>
        <end position="40"/>
    </location>
</feature>
<proteinExistence type="predicted"/>